<name>A0ACB6RH14_9PLEO</name>
<proteinExistence type="predicted"/>
<sequence length="474" mass="53758">MPISLLNQTSVYDIYSNLDSSVLRGLHFIGLVISSTIPWYLFTKTPQQIIMNRIRPKLEKLNTRRSANLEASLSLTPMHFFSMCFPSHTVLNRLAPKSSAGLANVMLAEIVIIRGLKQMLRFKLQPPKLVAIFMTKIMDTSQLKAAKTLVIRDLSRATVAEEYVIDNDTEANFEFLWLLKEVQARRPDSRLLALGLYSYSASLLAKVHLFVYAIAARRHSRLLGSKGTHKTLVTGQILFNATWLWRMQRGKAEFRLSITSYSRNGPETCIHQAWKTFRVFVAVRETTALKGPLPRELLSIRKLRAEVDVSMVQREKGDGDHRVPGNKGRAWHKKPYSTFSGAKTESLGYWPLVNSFLPLRFAANTFSRSQFRREILFRRVLTNNDERFGSAKLERGEGSHRDGRWMSTVVKFPAPDDSSPCETAQTTASAPHIRPTHAVTLAIDLQHRSNASACMSLEPRIRLAPEEELEELPP</sequence>
<dbReference type="EMBL" id="MU003492">
    <property type="protein sequence ID" value="KAF2477771.1"/>
    <property type="molecule type" value="Genomic_DNA"/>
</dbReference>
<keyword evidence="2" id="KW-1185">Reference proteome</keyword>
<gene>
    <name evidence="1" type="ORF">BDR25DRAFT_348090</name>
</gene>
<evidence type="ECO:0000313" key="2">
    <source>
        <dbReference type="Proteomes" id="UP000799755"/>
    </source>
</evidence>
<organism evidence="1 2">
    <name type="scientific">Lindgomyces ingoldianus</name>
    <dbReference type="NCBI Taxonomy" id="673940"/>
    <lineage>
        <taxon>Eukaryota</taxon>
        <taxon>Fungi</taxon>
        <taxon>Dikarya</taxon>
        <taxon>Ascomycota</taxon>
        <taxon>Pezizomycotina</taxon>
        <taxon>Dothideomycetes</taxon>
        <taxon>Pleosporomycetidae</taxon>
        <taxon>Pleosporales</taxon>
        <taxon>Lindgomycetaceae</taxon>
        <taxon>Lindgomyces</taxon>
    </lineage>
</organism>
<evidence type="ECO:0000313" key="1">
    <source>
        <dbReference type="EMBL" id="KAF2477771.1"/>
    </source>
</evidence>
<accession>A0ACB6RH14</accession>
<comment type="caution">
    <text evidence="1">The sequence shown here is derived from an EMBL/GenBank/DDBJ whole genome shotgun (WGS) entry which is preliminary data.</text>
</comment>
<dbReference type="Proteomes" id="UP000799755">
    <property type="component" value="Unassembled WGS sequence"/>
</dbReference>
<reference evidence="1" key="1">
    <citation type="journal article" date="2020" name="Stud. Mycol.">
        <title>101 Dothideomycetes genomes: a test case for predicting lifestyles and emergence of pathogens.</title>
        <authorList>
            <person name="Haridas S."/>
            <person name="Albert R."/>
            <person name="Binder M."/>
            <person name="Bloem J."/>
            <person name="Labutti K."/>
            <person name="Salamov A."/>
            <person name="Andreopoulos B."/>
            <person name="Baker S."/>
            <person name="Barry K."/>
            <person name="Bills G."/>
            <person name="Bluhm B."/>
            <person name="Cannon C."/>
            <person name="Castanera R."/>
            <person name="Culley D."/>
            <person name="Daum C."/>
            <person name="Ezra D."/>
            <person name="Gonzalez J."/>
            <person name="Henrissat B."/>
            <person name="Kuo A."/>
            <person name="Liang C."/>
            <person name="Lipzen A."/>
            <person name="Lutzoni F."/>
            <person name="Magnuson J."/>
            <person name="Mondo S."/>
            <person name="Nolan M."/>
            <person name="Ohm R."/>
            <person name="Pangilinan J."/>
            <person name="Park H.-J."/>
            <person name="Ramirez L."/>
            <person name="Alfaro M."/>
            <person name="Sun H."/>
            <person name="Tritt A."/>
            <person name="Yoshinaga Y."/>
            <person name="Zwiers L.-H."/>
            <person name="Turgeon B."/>
            <person name="Goodwin S."/>
            <person name="Spatafora J."/>
            <person name="Crous P."/>
            <person name="Grigoriev I."/>
        </authorList>
    </citation>
    <scope>NUCLEOTIDE SEQUENCE</scope>
    <source>
        <strain evidence="1">ATCC 200398</strain>
    </source>
</reference>
<protein>
    <submittedName>
        <fullName evidence="1">Uncharacterized protein</fullName>
    </submittedName>
</protein>